<feature type="compositionally biased region" description="Basic and acidic residues" evidence="1">
    <location>
        <begin position="41"/>
        <end position="52"/>
    </location>
</feature>
<dbReference type="RefSeq" id="WP_192794452.1">
    <property type="nucleotide sequence ID" value="NZ_JADBEK010000001.1"/>
</dbReference>
<accession>A0ABR9M8C0</accession>
<gene>
    <name evidence="2" type="ORF">H4W80_007422</name>
</gene>
<sequence>MIPGFVRARGDGLLRYGFVPPGNSEDAADLVQEALGGGHGLPRDPEPDRHPENGYSTPPSWHAGSRVQDAKEYIILNPAPVPR</sequence>
<evidence type="ECO:0000313" key="2">
    <source>
        <dbReference type="EMBL" id="MBE1589164.1"/>
    </source>
</evidence>
<comment type="caution">
    <text evidence="2">The sequence shown here is derived from an EMBL/GenBank/DDBJ whole genome shotgun (WGS) entry which is preliminary data.</text>
</comment>
<name>A0ABR9M8C0_9ACTN</name>
<proteinExistence type="predicted"/>
<keyword evidence="3" id="KW-1185">Reference proteome</keyword>
<dbReference type="EMBL" id="JADBEK010000001">
    <property type="protein sequence ID" value="MBE1589164.1"/>
    <property type="molecule type" value="Genomic_DNA"/>
</dbReference>
<reference evidence="2 3" key="1">
    <citation type="submission" date="2020-10" db="EMBL/GenBank/DDBJ databases">
        <title>Sequencing the genomes of 1000 actinobacteria strains.</title>
        <authorList>
            <person name="Klenk H.-P."/>
        </authorList>
    </citation>
    <scope>NUCLEOTIDE SEQUENCE [LARGE SCALE GENOMIC DNA]</scope>
    <source>
        <strain evidence="2 3">DSM 43173</strain>
    </source>
</reference>
<feature type="region of interest" description="Disordered" evidence="1">
    <location>
        <begin position="35"/>
        <end position="64"/>
    </location>
</feature>
<protein>
    <submittedName>
        <fullName evidence="2">Uncharacterized protein</fullName>
    </submittedName>
</protein>
<organism evidence="2 3">
    <name type="scientific">Nonomuraea angiospora</name>
    <dbReference type="NCBI Taxonomy" id="46172"/>
    <lineage>
        <taxon>Bacteria</taxon>
        <taxon>Bacillati</taxon>
        <taxon>Actinomycetota</taxon>
        <taxon>Actinomycetes</taxon>
        <taxon>Streptosporangiales</taxon>
        <taxon>Streptosporangiaceae</taxon>
        <taxon>Nonomuraea</taxon>
    </lineage>
</organism>
<dbReference type="Proteomes" id="UP000633509">
    <property type="component" value="Unassembled WGS sequence"/>
</dbReference>
<evidence type="ECO:0000313" key="3">
    <source>
        <dbReference type="Proteomes" id="UP000633509"/>
    </source>
</evidence>
<evidence type="ECO:0000256" key="1">
    <source>
        <dbReference type="SAM" id="MobiDB-lite"/>
    </source>
</evidence>